<gene>
    <name evidence="14" type="ORF">PADG_01626</name>
</gene>
<dbReference type="NCBIfam" id="TIGR03421">
    <property type="entry name" value="FeS_CyaY"/>
    <property type="match status" value="1"/>
</dbReference>
<dbReference type="PANTHER" id="PTHR16821:SF2">
    <property type="entry name" value="FRATAXIN, MITOCHONDRIAL"/>
    <property type="match status" value="1"/>
</dbReference>
<name>C1G3W0_PARBD</name>
<keyword evidence="8" id="KW-0560">Oxidoreductase</keyword>
<feature type="region of interest" description="Disordered" evidence="13">
    <location>
        <begin position="1"/>
        <end position="26"/>
    </location>
</feature>
<dbReference type="HOGENOM" id="CLU_080880_0_0_1"/>
<feature type="compositionally biased region" description="Low complexity" evidence="13">
    <location>
        <begin position="1"/>
        <end position="21"/>
    </location>
</feature>
<accession>C1G3W0</accession>
<dbReference type="Proteomes" id="UP000001628">
    <property type="component" value="Unassembled WGS sequence"/>
</dbReference>
<reference evidence="14 15" key="1">
    <citation type="journal article" date="2011" name="PLoS Genet.">
        <title>Comparative genomic analysis of human fungal pathogens causing paracoccidioidomycosis.</title>
        <authorList>
            <person name="Desjardins C.A."/>
            <person name="Champion M.D."/>
            <person name="Holder J.W."/>
            <person name="Muszewska A."/>
            <person name="Goldberg J."/>
            <person name="Bailao A.M."/>
            <person name="Brigido M.M."/>
            <person name="Ferreira M.E."/>
            <person name="Garcia A.M."/>
            <person name="Grynberg M."/>
            <person name="Gujja S."/>
            <person name="Heiman D.I."/>
            <person name="Henn M.R."/>
            <person name="Kodira C.D."/>
            <person name="Leon-Narvaez H."/>
            <person name="Longo L.V."/>
            <person name="Ma L.J."/>
            <person name="Malavazi I."/>
            <person name="Matsuo A.L."/>
            <person name="Morais F.V."/>
            <person name="Pereira M."/>
            <person name="Rodriguez-Brito S."/>
            <person name="Sakthikumar S."/>
            <person name="Salem-Izacc S.M."/>
            <person name="Sykes S.M."/>
            <person name="Teixeira M.M."/>
            <person name="Vallejo M.C."/>
            <person name="Walter M.E."/>
            <person name="Yandava C."/>
            <person name="Young S."/>
            <person name="Zeng Q."/>
            <person name="Zucker J."/>
            <person name="Felipe M.S."/>
            <person name="Goldman G.H."/>
            <person name="Haas B.J."/>
            <person name="McEwen J.G."/>
            <person name="Nino-Vega G."/>
            <person name="Puccia R."/>
            <person name="San-Blas G."/>
            <person name="Soares C.M."/>
            <person name="Birren B.W."/>
            <person name="Cuomo C.A."/>
        </authorList>
    </citation>
    <scope>NUCLEOTIDE SEQUENCE [LARGE SCALE GENOMIC DNA]</scope>
    <source>
        <strain evidence="14 15">Pb18</strain>
    </source>
</reference>
<dbReference type="GO" id="GO:0051537">
    <property type="term" value="F:2 iron, 2 sulfur cluster binding"/>
    <property type="evidence" value="ECO:0007669"/>
    <property type="project" value="TreeGrafter"/>
</dbReference>
<protein>
    <recommendedName>
        <fullName evidence="3">ferroxidase</fullName>
        <ecNumber evidence="3">1.16.3.1</ecNumber>
    </recommendedName>
</protein>
<evidence type="ECO:0000256" key="13">
    <source>
        <dbReference type="SAM" id="MobiDB-lite"/>
    </source>
</evidence>
<dbReference type="KEGG" id="pbn:PADG_01626"/>
<dbReference type="GO" id="GO:0008198">
    <property type="term" value="F:ferrous iron binding"/>
    <property type="evidence" value="ECO:0007669"/>
    <property type="project" value="TreeGrafter"/>
</dbReference>
<dbReference type="SUPFAM" id="SSF55387">
    <property type="entry name" value="Frataxin/Nqo15-like"/>
    <property type="match status" value="1"/>
</dbReference>
<dbReference type="GO" id="GO:0008199">
    <property type="term" value="F:ferric iron binding"/>
    <property type="evidence" value="ECO:0007669"/>
    <property type="project" value="InterPro"/>
</dbReference>
<evidence type="ECO:0000256" key="1">
    <source>
        <dbReference type="ARBA" id="ARBA00004173"/>
    </source>
</evidence>
<dbReference type="AlphaFoldDB" id="C1G3W0"/>
<evidence type="ECO:0000256" key="5">
    <source>
        <dbReference type="ARBA" id="ARBA00022448"/>
    </source>
</evidence>
<evidence type="ECO:0000313" key="14">
    <source>
        <dbReference type="EMBL" id="EEH45476.1"/>
    </source>
</evidence>
<dbReference type="PROSITE" id="PS50810">
    <property type="entry name" value="FRATAXIN_2"/>
    <property type="match status" value="1"/>
</dbReference>
<dbReference type="EMBL" id="KN275958">
    <property type="protein sequence ID" value="EEH45476.1"/>
    <property type="molecule type" value="Genomic_DNA"/>
</dbReference>
<dbReference type="eggNOG" id="KOG3413">
    <property type="taxonomic scope" value="Eukaryota"/>
</dbReference>
<evidence type="ECO:0000256" key="11">
    <source>
        <dbReference type="ARBA" id="ARBA00023128"/>
    </source>
</evidence>
<comment type="subcellular location">
    <subcellularLocation>
        <location evidence="1">Mitochondrion</location>
    </subcellularLocation>
</comment>
<sequence>MLSRTSSRTASSLLRSASNSSPAHLLPAITTTTTTALRTESPFLSSRKLRRGSPAKIYYRRLHSTPVLRKGITPGSADPAPPKVESSNPNIAGGANHVMQPSPLTDEQYREYSEHYFNLLLSQIEQLQEDGSDVEAEYSAGVINITVPNSGVYVLNKQPPNKQIWLSSPLSGPKRYDWVVQGDHMDEKEGTREFIKGQWIYLRDGSNLTTLLNEELNLGIKYDVYEETEV</sequence>
<evidence type="ECO:0000256" key="4">
    <source>
        <dbReference type="ARBA" id="ARBA00022434"/>
    </source>
</evidence>
<keyword evidence="9" id="KW-0408">Iron</keyword>
<dbReference type="PANTHER" id="PTHR16821">
    <property type="entry name" value="FRATAXIN"/>
    <property type="match status" value="1"/>
</dbReference>
<dbReference type="GO" id="GO:0034986">
    <property type="term" value="F:iron chaperone activity"/>
    <property type="evidence" value="ECO:0007669"/>
    <property type="project" value="TreeGrafter"/>
</dbReference>
<dbReference type="VEuPathDB" id="FungiDB:PADG_01626"/>
<evidence type="ECO:0000256" key="3">
    <source>
        <dbReference type="ARBA" id="ARBA00013107"/>
    </source>
</evidence>
<dbReference type="GO" id="GO:0006826">
    <property type="term" value="P:iron ion transport"/>
    <property type="evidence" value="ECO:0007669"/>
    <property type="project" value="UniProtKB-KW"/>
</dbReference>
<evidence type="ECO:0000256" key="2">
    <source>
        <dbReference type="ARBA" id="ARBA00008183"/>
    </source>
</evidence>
<dbReference type="GO" id="GO:0005739">
    <property type="term" value="C:mitochondrion"/>
    <property type="evidence" value="ECO:0007669"/>
    <property type="project" value="UniProtKB-SubCell"/>
</dbReference>
<keyword evidence="6" id="KW-0410">Iron transport</keyword>
<keyword evidence="10" id="KW-0406">Ion transport</keyword>
<keyword evidence="15" id="KW-1185">Reference proteome</keyword>
<dbReference type="STRING" id="502780.C1G3W0"/>
<organism evidence="14 15">
    <name type="scientific">Paracoccidioides brasiliensis (strain Pb18)</name>
    <dbReference type="NCBI Taxonomy" id="502780"/>
    <lineage>
        <taxon>Eukaryota</taxon>
        <taxon>Fungi</taxon>
        <taxon>Dikarya</taxon>
        <taxon>Ascomycota</taxon>
        <taxon>Pezizomycotina</taxon>
        <taxon>Eurotiomycetes</taxon>
        <taxon>Eurotiomycetidae</taxon>
        <taxon>Onygenales</taxon>
        <taxon>Ajellomycetaceae</taxon>
        <taxon>Paracoccidioides</taxon>
    </lineage>
</organism>
<keyword evidence="4" id="KW-0409">Iron storage</keyword>
<evidence type="ECO:0000256" key="7">
    <source>
        <dbReference type="ARBA" id="ARBA00022946"/>
    </source>
</evidence>
<keyword evidence="5" id="KW-0813">Transport</keyword>
<dbReference type="PROSITE" id="PS01344">
    <property type="entry name" value="FRATAXIN_1"/>
    <property type="match status" value="1"/>
</dbReference>
<dbReference type="InterPro" id="IPR020895">
    <property type="entry name" value="Frataxin_CS"/>
</dbReference>
<evidence type="ECO:0000256" key="12">
    <source>
        <dbReference type="ARBA" id="ARBA00047990"/>
    </source>
</evidence>
<dbReference type="NCBIfam" id="TIGR03422">
    <property type="entry name" value="mito_frataxin"/>
    <property type="match status" value="1"/>
</dbReference>
<dbReference type="InParanoid" id="C1G3W0"/>
<comment type="similarity">
    <text evidence="2">Belongs to the frataxin family.</text>
</comment>
<dbReference type="InterPro" id="IPR002908">
    <property type="entry name" value="Frataxin/CyaY"/>
</dbReference>
<feature type="region of interest" description="Disordered" evidence="13">
    <location>
        <begin position="69"/>
        <end position="101"/>
    </location>
</feature>
<evidence type="ECO:0000256" key="6">
    <source>
        <dbReference type="ARBA" id="ARBA00022496"/>
    </source>
</evidence>
<dbReference type="Gene3D" id="3.30.920.10">
    <property type="entry name" value="Frataxin/CyaY"/>
    <property type="match status" value="1"/>
</dbReference>
<evidence type="ECO:0000256" key="8">
    <source>
        <dbReference type="ARBA" id="ARBA00023002"/>
    </source>
</evidence>
<dbReference type="OrthoDB" id="1897642at2759"/>
<dbReference type="GO" id="GO:0006879">
    <property type="term" value="P:intracellular iron ion homeostasis"/>
    <property type="evidence" value="ECO:0007669"/>
    <property type="project" value="UniProtKB-KW"/>
</dbReference>
<dbReference type="FunFam" id="3.30.920.10:FF:000004">
    <property type="entry name" value="Mitochondrial chaperone Frataxin"/>
    <property type="match status" value="1"/>
</dbReference>
<evidence type="ECO:0000256" key="10">
    <source>
        <dbReference type="ARBA" id="ARBA00023065"/>
    </source>
</evidence>
<dbReference type="OMA" id="YSEHYFN"/>
<dbReference type="RefSeq" id="XP_010757521.1">
    <property type="nucleotide sequence ID" value="XM_010759219.1"/>
</dbReference>
<dbReference type="GO" id="GO:0004322">
    <property type="term" value="F:ferroxidase activity"/>
    <property type="evidence" value="ECO:0007669"/>
    <property type="project" value="UniProtKB-EC"/>
</dbReference>
<dbReference type="InterPro" id="IPR017789">
    <property type="entry name" value="Frataxin"/>
</dbReference>
<dbReference type="GO" id="GO:0016226">
    <property type="term" value="P:iron-sulfur cluster assembly"/>
    <property type="evidence" value="ECO:0007669"/>
    <property type="project" value="InterPro"/>
</dbReference>
<dbReference type="SMART" id="SM01219">
    <property type="entry name" value="Frataxin_Cyay"/>
    <property type="match status" value="1"/>
</dbReference>
<dbReference type="Pfam" id="PF01491">
    <property type="entry name" value="Frataxin_Cyay"/>
    <property type="match status" value="1"/>
</dbReference>
<evidence type="ECO:0000256" key="9">
    <source>
        <dbReference type="ARBA" id="ARBA00023004"/>
    </source>
</evidence>
<evidence type="ECO:0000313" key="15">
    <source>
        <dbReference type="Proteomes" id="UP000001628"/>
    </source>
</evidence>
<comment type="catalytic activity">
    <reaction evidence="12">
        <text>4 Fe(2+) + O2 + 4 H(+) = 4 Fe(3+) + 2 H2O</text>
        <dbReference type="Rhea" id="RHEA:11148"/>
        <dbReference type="ChEBI" id="CHEBI:15377"/>
        <dbReference type="ChEBI" id="CHEBI:15378"/>
        <dbReference type="ChEBI" id="CHEBI:15379"/>
        <dbReference type="ChEBI" id="CHEBI:29033"/>
        <dbReference type="ChEBI" id="CHEBI:29034"/>
        <dbReference type="EC" id="1.16.3.1"/>
    </reaction>
</comment>
<dbReference type="InterPro" id="IPR036524">
    <property type="entry name" value="Frataxin/CyaY_sf"/>
</dbReference>
<keyword evidence="7" id="KW-0809">Transit peptide</keyword>
<dbReference type="GeneID" id="22581259"/>
<keyword evidence="11" id="KW-0496">Mitochondrion</keyword>
<proteinExistence type="inferred from homology"/>
<dbReference type="EC" id="1.16.3.1" evidence="3"/>